<accession>A0A162ETM2</accession>
<dbReference type="Proteomes" id="UP000075806">
    <property type="component" value="Unassembled WGS sequence"/>
</dbReference>
<dbReference type="OrthoDB" id="1739831at2"/>
<feature type="region of interest" description="Disordered" evidence="1">
    <location>
        <begin position="123"/>
        <end position="144"/>
    </location>
</feature>
<evidence type="ECO:0000313" key="2">
    <source>
        <dbReference type="EMBL" id="KYG33692.1"/>
    </source>
</evidence>
<comment type="caution">
    <text evidence="2">The sequence shown here is derived from an EMBL/GenBank/DDBJ whole genome shotgun (WGS) entry which is preliminary data.</text>
</comment>
<protein>
    <recommendedName>
        <fullName evidence="4">Flagellar protein</fullName>
    </recommendedName>
</protein>
<evidence type="ECO:0008006" key="4">
    <source>
        <dbReference type="Google" id="ProtNLM"/>
    </source>
</evidence>
<dbReference type="AlphaFoldDB" id="A0A162ETM2"/>
<evidence type="ECO:0000313" key="3">
    <source>
        <dbReference type="Proteomes" id="UP000075806"/>
    </source>
</evidence>
<dbReference type="STRING" id="519424.AZF04_15825"/>
<sequence>MSRLNQVNNCPKCGALFVKALRSLCNACYKEQEDCYDRVSRFMRKKHNRMATIQEVHEKTEVSLELIQQFVREGRILVSQFPNLAYPCESCGQLIQQGRICGSCKTQITGGLEKIDREKEFKNQLKKNESEQNRTYRSISFDRD</sequence>
<dbReference type="EMBL" id="LTAO01000005">
    <property type="protein sequence ID" value="KYG33692.1"/>
    <property type="molecule type" value="Genomic_DNA"/>
</dbReference>
<gene>
    <name evidence="2" type="ORF">AZF04_15825</name>
</gene>
<dbReference type="InterPro" id="IPR022258">
    <property type="entry name" value="Flagellar_operon_YvyF"/>
</dbReference>
<evidence type="ECO:0000256" key="1">
    <source>
        <dbReference type="SAM" id="MobiDB-lite"/>
    </source>
</evidence>
<dbReference type="NCBIfam" id="TIGR03826">
    <property type="entry name" value="YvyF"/>
    <property type="match status" value="1"/>
</dbReference>
<reference evidence="2" key="1">
    <citation type="submission" date="2016-02" db="EMBL/GenBank/DDBJ databases">
        <title>Genome sequence of Bacillus trypoxylicola KCTC 13244(T).</title>
        <authorList>
            <person name="Jeong H."/>
            <person name="Park S.-H."/>
            <person name="Choi S.-K."/>
        </authorList>
    </citation>
    <scope>NUCLEOTIDE SEQUENCE [LARGE SCALE GENOMIC DNA]</scope>
    <source>
        <strain evidence="2">KCTC 13244</strain>
    </source>
</reference>
<proteinExistence type="predicted"/>
<organism evidence="2 3">
    <name type="scientific">Alkalihalobacillus trypoxylicola</name>
    <dbReference type="NCBI Taxonomy" id="519424"/>
    <lineage>
        <taxon>Bacteria</taxon>
        <taxon>Bacillati</taxon>
        <taxon>Bacillota</taxon>
        <taxon>Bacilli</taxon>
        <taxon>Bacillales</taxon>
        <taxon>Bacillaceae</taxon>
        <taxon>Alkalihalobacillus</taxon>
    </lineage>
</organism>
<dbReference type="RefSeq" id="WP_061947754.1">
    <property type="nucleotide sequence ID" value="NZ_LTAO01000005.1"/>
</dbReference>
<name>A0A162ETM2_9BACI</name>
<keyword evidence="3" id="KW-1185">Reference proteome</keyword>